<protein>
    <submittedName>
        <fullName evidence="6">SCO1/SenC family protein</fullName>
    </submittedName>
</protein>
<name>M5RTN0_9BACT</name>
<keyword evidence="2 3" id="KW-0186">Copper</keyword>
<dbReference type="EMBL" id="ANOG01000619">
    <property type="protein sequence ID" value="EMI18742.1"/>
    <property type="molecule type" value="Genomic_DNA"/>
</dbReference>
<keyword evidence="3" id="KW-0479">Metal-binding</keyword>
<dbReference type="CDD" id="cd02968">
    <property type="entry name" value="SCO"/>
    <property type="match status" value="1"/>
</dbReference>
<feature type="binding site" evidence="3">
    <location>
        <position position="188"/>
    </location>
    <ligand>
        <name>Cu cation</name>
        <dbReference type="ChEBI" id="CHEBI:23378"/>
    </ligand>
</feature>
<dbReference type="AlphaFoldDB" id="M5RTN0"/>
<proteinExistence type="inferred from homology"/>
<evidence type="ECO:0000313" key="7">
    <source>
        <dbReference type="Proteomes" id="UP000011991"/>
    </source>
</evidence>
<comment type="similarity">
    <text evidence="1">Belongs to the SCO1/2 family.</text>
</comment>
<keyword evidence="7" id="KW-1185">Reference proteome</keyword>
<dbReference type="PROSITE" id="PS51352">
    <property type="entry name" value="THIOREDOXIN_2"/>
    <property type="match status" value="1"/>
</dbReference>
<evidence type="ECO:0000259" key="5">
    <source>
        <dbReference type="PROSITE" id="PS51352"/>
    </source>
</evidence>
<evidence type="ECO:0000256" key="4">
    <source>
        <dbReference type="PIRSR" id="PIRSR603782-2"/>
    </source>
</evidence>
<reference evidence="6 7" key="1">
    <citation type="journal article" date="2013" name="Mar. Genomics">
        <title>Expression of sulfatases in Rhodopirellula baltica and the diversity of sulfatases in the genus Rhodopirellula.</title>
        <authorList>
            <person name="Wegner C.E."/>
            <person name="Richter-Heitmann T."/>
            <person name="Klindworth A."/>
            <person name="Klockow C."/>
            <person name="Richter M."/>
            <person name="Achstetter T."/>
            <person name="Glockner F.O."/>
            <person name="Harder J."/>
        </authorList>
    </citation>
    <scope>NUCLEOTIDE SEQUENCE [LARGE SCALE GENOMIC DNA]</scope>
    <source>
        <strain evidence="6 7">SM1</strain>
    </source>
</reference>
<dbReference type="InterPro" id="IPR003782">
    <property type="entry name" value="SCO1/SenC"/>
</dbReference>
<evidence type="ECO:0000256" key="3">
    <source>
        <dbReference type="PIRSR" id="PIRSR603782-1"/>
    </source>
</evidence>
<feature type="domain" description="Thioredoxin" evidence="5">
    <location>
        <begin position="69"/>
        <end position="225"/>
    </location>
</feature>
<feature type="binding site" evidence="3">
    <location>
        <position position="107"/>
    </location>
    <ligand>
        <name>Cu cation</name>
        <dbReference type="ChEBI" id="CHEBI:23378"/>
    </ligand>
</feature>
<dbReference type="InterPro" id="IPR036249">
    <property type="entry name" value="Thioredoxin-like_sf"/>
</dbReference>
<dbReference type="Pfam" id="PF02630">
    <property type="entry name" value="SCO1-SenC"/>
    <property type="match status" value="1"/>
</dbReference>
<keyword evidence="4" id="KW-1015">Disulfide bond</keyword>
<feature type="binding site" evidence="3">
    <location>
        <position position="111"/>
    </location>
    <ligand>
        <name>Cu cation</name>
        <dbReference type="ChEBI" id="CHEBI:23378"/>
    </ligand>
</feature>
<dbReference type="Proteomes" id="UP000011991">
    <property type="component" value="Unassembled WGS sequence"/>
</dbReference>
<evidence type="ECO:0000256" key="2">
    <source>
        <dbReference type="ARBA" id="ARBA00023008"/>
    </source>
</evidence>
<comment type="caution">
    <text evidence="6">The sequence shown here is derived from an EMBL/GenBank/DDBJ whole genome shotgun (WGS) entry which is preliminary data.</text>
</comment>
<dbReference type="Gene3D" id="3.40.30.10">
    <property type="entry name" value="Glutaredoxin"/>
    <property type="match status" value="1"/>
</dbReference>
<accession>M5RTN0</accession>
<gene>
    <name evidence="6" type="ORF">RMSM_04328</name>
</gene>
<dbReference type="GO" id="GO:0046872">
    <property type="term" value="F:metal ion binding"/>
    <property type="evidence" value="ECO:0007669"/>
    <property type="project" value="UniProtKB-KW"/>
</dbReference>
<dbReference type="InterPro" id="IPR013766">
    <property type="entry name" value="Thioredoxin_domain"/>
</dbReference>
<evidence type="ECO:0000256" key="1">
    <source>
        <dbReference type="ARBA" id="ARBA00010996"/>
    </source>
</evidence>
<dbReference type="PANTHER" id="PTHR12151:SF25">
    <property type="entry name" value="LINALOOL DEHYDRATASE_ISOMERASE DOMAIN-CONTAINING PROTEIN"/>
    <property type="match status" value="1"/>
</dbReference>
<sequence length="232" mass="26156">MKKSIMRTTIHIILILITGLVLGLGMRQIRKSERADGPGPGEEVFTDAGVDVDAVDPSNVENVMPSHPPEDEAWLSKFELTERSGKKIASDDLKGQPYVVSFFFSTCPSICVTQNQKLKELQDEFEGQGVRFVAISVDPETDTPEILREYAARFGADSDQWLFMTGDLGYIRRVGSEVFRMPVDKQFHTERFVLVDPEGEIEGFYNWPEKAQFKKLKEKIQAMISSSEQKAS</sequence>
<dbReference type="PATRIC" id="fig|1265738.3.peg.4340"/>
<dbReference type="PANTHER" id="PTHR12151">
    <property type="entry name" value="ELECTRON TRANSPORT PROTIN SCO1/SENC FAMILY MEMBER"/>
    <property type="match status" value="1"/>
</dbReference>
<feature type="disulfide bond" description="Redox-active" evidence="4">
    <location>
        <begin position="107"/>
        <end position="111"/>
    </location>
</feature>
<organism evidence="6 7">
    <name type="scientific">Rhodopirellula maiorica SM1</name>
    <dbReference type="NCBI Taxonomy" id="1265738"/>
    <lineage>
        <taxon>Bacteria</taxon>
        <taxon>Pseudomonadati</taxon>
        <taxon>Planctomycetota</taxon>
        <taxon>Planctomycetia</taxon>
        <taxon>Pirellulales</taxon>
        <taxon>Pirellulaceae</taxon>
        <taxon>Novipirellula</taxon>
    </lineage>
</organism>
<dbReference type="SUPFAM" id="SSF52833">
    <property type="entry name" value="Thioredoxin-like"/>
    <property type="match status" value="1"/>
</dbReference>
<evidence type="ECO:0000313" key="6">
    <source>
        <dbReference type="EMBL" id="EMI18742.1"/>
    </source>
</evidence>